<feature type="signal peptide" evidence="1">
    <location>
        <begin position="1"/>
        <end position="24"/>
    </location>
</feature>
<dbReference type="Pfam" id="PF07833">
    <property type="entry name" value="Cu_amine_oxidN1"/>
    <property type="match status" value="1"/>
</dbReference>
<dbReference type="InterPro" id="IPR036582">
    <property type="entry name" value="Mao_N_sf"/>
</dbReference>
<dbReference type="SUPFAM" id="SSF55383">
    <property type="entry name" value="Copper amine oxidase, domain N"/>
    <property type="match status" value="2"/>
</dbReference>
<gene>
    <name evidence="3" type="ORF">SAMN05660649_03707</name>
</gene>
<sequence length="576" mass="63003">MLRKTICLVIFMLLCISAALPAVAAENYKADTVTLKLNDTNALVDGAAHKMGAVPRTIDGITMIPLRFIAEIFGAQINWDTGTNEITIKQEDNTICLEPGSDKAVINGKSRAITGKTLVENDTTLVPMRFLAESMNYKVDFVPATKEIKIKQLPPPNKPPVASFNFSEDTVAQGETVIYEDNSYDPDGDQIVEKKWTGNERAFFAAGEYEVTLAVKDSRGAWSTPYTKVIKVTDEVKMDRLAYNFHHPIAGEPLGNIDISVLDMKQIEPAVSMTQDHVMISNSPEVVRSDGILYSDTLSGENRLYYHHINGSNERKKVYLLAVNQGLEPVKLTLKRWGAAGPGDPMGVGRAAAYRLLAFDPRNVRFWELQPGEIAVLNEEVNNICKPGEAIHGMFNVESNDDLLYAVVAVGGENPLTFTDLDHLPAQVGNDNHIRGTFKMANRDISVQIEGTEPERLVIADGEDDGFLGGTDNGLFSKNSGNYGVVYHISVKTKQPVGVVFSPRGGVFAGAAKWDGKAFNLPNKGALRPQTEFALIGVIEPGKAKVLEFIPPAGSYLPVNLIFIPIEPIEDNNSEK</sequence>
<proteinExistence type="predicted"/>
<dbReference type="RefSeq" id="WP_238456537.1">
    <property type="nucleotide sequence ID" value="NZ_FOOX01000015.1"/>
</dbReference>
<name>A0A1I2X1N7_9FIRM</name>
<dbReference type="Gene3D" id="3.30.457.10">
    <property type="entry name" value="Copper amine oxidase-like, N-terminal domain"/>
    <property type="match status" value="2"/>
</dbReference>
<dbReference type="SUPFAM" id="SSF49299">
    <property type="entry name" value="PKD domain"/>
    <property type="match status" value="1"/>
</dbReference>
<dbReference type="Gene3D" id="2.60.40.10">
    <property type="entry name" value="Immunoglobulins"/>
    <property type="match status" value="1"/>
</dbReference>
<evidence type="ECO:0000256" key="1">
    <source>
        <dbReference type="SAM" id="SignalP"/>
    </source>
</evidence>
<dbReference type="InterPro" id="IPR013783">
    <property type="entry name" value="Ig-like_fold"/>
</dbReference>
<dbReference type="InterPro" id="IPR035986">
    <property type="entry name" value="PKD_dom_sf"/>
</dbReference>
<accession>A0A1I2X1N7</accession>
<organism evidence="3 4">
    <name type="scientific">Desulfotruncus arcticus DSM 17038</name>
    <dbReference type="NCBI Taxonomy" id="1121424"/>
    <lineage>
        <taxon>Bacteria</taxon>
        <taxon>Bacillati</taxon>
        <taxon>Bacillota</taxon>
        <taxon>Clostridia</taxon>
        <taxon>Eubacteriales</taxon>
        <taxon>Desulfallaceae</taxon>
        <taxon>Desulfotruncus</taxon>
    </lineage>
</organism>
<feature type="domain" description="Copper amine oxidase-like N-terminal" evidence="2">
    <location>
        <begin position="78"/>
        <end position="150"/>
    </location>
</feature>
<evidence type="ECO:0000259" key="2">
    <source>
        <dbReference type="Pfam" id="PF07833"/>
    </source>
</evidence>
<protein>
    <submittedName>
        <fullName evidence="3">Copper amine oxidase N-terminal domain-containing protein</fullName>
    </submittedName>
</protein>
<dbReference type="InterPro" id="IPR012854">
    <property type="entry name" value="Cu_amine_oxidase-like_N"/>
</dbReference>
<feature type="chain" id="PRO_5011589446" evidence="1">
    <location>
        <begin position="25"/>
        <end position="576"/>
    </location>
</feature>
<dbReference type="Proteomes" id="UP000199337">
    <property type="component" value="Unassembled WGS sequence"/>
</dbReference>
<keyword evidence="1" id="KW-0732">Signal</keyword>
<dbReference type="AlphaFoldDB" id="A0A1I2X1N7"/>
<dbReference type="EMBL" id="FOOX01000015">
    <property type="protein sequence ID" value="SFH06586.1"/>
    <property type="molecule type" value="Genomic_DNA"/>
</dbReference>
<dbReference type="STRING" id="341036.SAMN05660649_03707"/>
<keyword evidence="4" id="KW-1185">Reference proteome</keyword>
<evidence type="ECO:0000313" key="3">
    <source>
        <dbReference type="EMBL" id="SFH06586.1"/>
    </source>
</evidence>
<evidence type="ECO:0000313" key="4">
    <source>
        <dbReference type="Proteomes" id="UP000199337"/>
    </source>
</evidence>
<reference evidence="4" key="1">
    <citation type="submission" date="2016-10" db="EMBL/GenBank/DDBJ databases">
        <authorList>
            <person name="Varghese N."/>
            <person name="Submissions S."/>
        </authorList>
    </citation>
    <scope>NUCLEOTIDE SEQUENCE [LARGE SCALE GENOMIC DNA]</scope>
    <source>
        <strain evidence="4">DSM 17038</strain>
    </source>
</reference>